<dbReference type="OrthoDB" id="3350812at2759"/>
<feature type="compositionally biased region" description="Polar residues" evidence="1">
    <location>
        <begin position="284"/>
        <end position="295"/>
    </location>
</feature>
<dbReference type="InterPro" id="IPR045340">
    <property type="entry name" value="DUF6533"/>
</dbReference>
<proteinExistence type="predicted"/>
<reference evidence="4" key="1">
    <citation type="journal article" date="2020" name="Nat. Commun.">
        <title>Large-scale genome sequencing of mycorrhizal fungi provides insights into the early evolution of symbiotic traits.</title>
        <authorList>
            <person name="Miyauchi S."/>
            <person name="Kiss E."/>
            <person name="Kuo A."/>
            <person name="Drula E."/>
            <person name="Kohler A."/>
            <person name="Sanchez-Garcia M."/>
            <person name="Morin E."/>
            <person name="Andreopoulos B."/>
            <person name="Barry K.W."/>
            <person name="Bonito G."/>
            <person name="Buee M."/>
            <person name="Carver A."/>
            <person name="Chen C."/>
            <person name="Cichocki N."/>
            <person name="Clum A."/>
            <person name="Culley D."/>
            <person name="Crous P.W."/>
            <person name="Fauchery L."/>
            <person name="Girlanda M."/>
            <person name="Hayes R.D."/>
            <person name="Keri Z."/>
            <person name="LaButti K."/>
            <person name="Lipzen A."/>
            <person name="Lombard V."/>
            <person name="Magnuson J."/>
            <person name="Maillard F."/>
            <person name="Murat C."/>
            <person name="Nolan M."/>
            <person name="Ohm R.A."/>
            <person name="Pangilinan J."/>
            <person name="Pereira M.F."/>
            <person name="Perotto S."/>
            <person name="Peter M."/>
            <person name="Pfister S."/>
            <person name="Riley R."/>
            <person name="Sitrit Y."/>
            <person name="Stielow J.B."/>
            <person name="Szollosi G."/>
            <person name="Zifcakova L."/>
            <person name="Stursova M."/>
            <person name="Spatafora J.W."/>
            <person name="Tedersoo L."/>
            <person name="Vaario L.M."/>
            <person name="Yamada A."/>
            <person name="Yan M."/>
            <person name="Wang P."/>
            <person name="Xu J."/>
            <person name="Bruns T."/>
            <person name="Baldrian P."/>
            <person name="Vilgalys R."/>
            <person name="Dunand C."/>
            <person name="Henrissat B."/>
            <person name="Grigoriev I.V."/>
            <person name="Hibbett D."/>
            <person name="Nagy L.G."/>
            <person name="Martin F.M."/>
        </authorList>
    </citation>
    <scope>NUCLEOTIDE SEQUENCE</scope>
    <source>
        <strain evidence="4">UH-Tt-Lm1</strain>
    </source>
</reference>
<name>A0A9P6LCP4_9AGAM</name>
<comment type="caution">
    <text evidence="4">The sequence shown here is derived from an EMBL/GenBank/DDBJ whole genome shotgun (WGS) entry which is preliminary data.</text>
</comment>
<feature type="transmembrane region" description="Helical" evidence="2">
    <location>
        <begin position="20"/>
        <end position="39"/>
    </location>
</feature>
<gene>
    <name evidence="4" type="ORF">BJ322DRAFT_1032046</name>
</gene>
<dbReference type="EMBL" id="WIUZ02000001">
    <property type="protein sequence ID" value="KAF9792917.1"/>
    <property type="molecule type" value="Genomic_DNA"/>
</dbReference>
<feature type="domain" description="DUF6533" evidence="3">
    <location>
        <begin position="22"/>
        <end position="67"/>
    </location>
</feature>
<accession>A0A9P6LCP4</accession>
<reference evidence="4" key="2">
    <citation type="submission" date="2020-11" db="EMBL/GenBank/DDBJ databases">
        <authorList>
            <consortium name="DOE Joint Genome Institute"/>
            <person name="Kuo A."/>
            <person name="Miyauchi S."/>
            <person name="Kiss E."/>
            <person name="Drula E."/>
            <person name="Kohler A."/>
            <person name="Sanchez-Garcia M."/>
            <person name="Andreopoulos B."/>
            <person name="Barry K.W."/>
            <person name="Bonito G."/>
            <person name="Buee M."/>
            <person name="Carver A."/>
            <person name="Chen C."/>
            <person name="Cichocki N."/>
            <person name="Clum A."/>
            <person name="Culley D."/>
            <person name="Crous P.W."/>
            <person name="Fauchery L."/>
            <person name="Girlanda M."/>
            <person name="Hayes R."/>
            <person name="Keri Z."/>
            <person name="Labutti K."/>
            <person name="Lipzen A."/>
            <person name="Lombard V."/>
            <person name="Magnuson J."/>
            <person name="Maillard F."/>
            <person name="Morin E."/>
            <person name="Murat C."/>
            <person name="Nolan M."/>
            <person name="Ohm R."/>
            <person name="Pangilinan J."/>
            <person name="Pereira M."/>
            <person name="Perotto S."/>
            <person name="Peter M."/>
            <person name="Riley R."/>
            <person name="Sitrit Y."/>
            <person name="Stielow B."/>
            <person name="Szollosi G."/>
            <person name="Zifcakova L."/>
            <person name="Stursova M."/>
            <person name="Spatafora J.W."/>
            <person name="Tedersoo L."/>
            <person name="Vaario L.-M."/>
            <person name="Yamada A."/>
            <person name="Yan M."/>
            <person name="Wang P."/>
            <person name="Xu J."/>
            <person name="Bruns T."/>
            <person name="Baldrian P."/>
            <person name="Vilgalys R."/>
            <person name="Henrissat B."/>
            <person name="Grigoriev I.V."/>
            <person name="Hibbett D."/>
            <person name="Nagy L.G."/>
            <person name="Martin F.M."/>
        </authorList>
    </citation>
    <scope>NUCLEOTIDE SEQUENCE</scope>
    <source>
        <strain evidence="4">UH-Tt-Lm1</strain>
    </source>
</reference>
<protein>
    <recommendedName>
        <fullName evidence="3">DUF6533 domain-containing protein</fullName>
    </recommendedName>
</protein>
<evidence type="ECO:0000313" key="5">
    <source>
        <dbReference type="Proteomes" id="UP000736335"/>
    </source>
</evidence>
<feature type="region of interest" description="Disordered" evidence="1">
    <location>
        <begin position="279"/>
        <end position="327"/>
    </location>
</feature>
<keyword evidence="5" id="KW-1185">Reference proteome</keyword>
<feature type="transmembrane region" description="Helical" evidence="2">
    <location>
        <begin position="212"/>
        <end position="233"/>
    </location>
</feature>
<feature type="transmembrane region" description="Helical" evidence="2">
    <location>
        <begin position="124"/>
        <end position="147"/>
    </location>
</feature>
<dbReference type="AlphaFoldDB" id="A0A9P6LCP4"/>
<dbReference type="Pfam" id="PF20151">
    <property type="entry name" value="DUF6533"/>
    <property type="match status" value="1"/>
</dbReference>
<feature type="transmembrane region" description="Helical" evidence="2">
    <location>
        <begin position="60"/>
        <end position="82"/>
    </location>
</feature>
<evidence type="ECO:0000259" key="3">
    <source>
        <dbReference type="Pfam" id="PF20151"/>
    </source>
</evidence>
<organism evidence="4 5">
    <name type="scientific">Thelephora terrestris</name>
    <dbReference type="NCBI Taxonomy" id="56493"/>
    <lineage>
        <taxon>Eukaryota</taxon>
        <taxon>Fungi</taxon>
        <taxon>Dikarya</taxon>
        <taxon>Basidiomycota</taxon>
        <taxon>Agaricomycotina</taxon>
        <taxon>Agaricomycetes</taxon>
        <taxon>Thelephorales</taxon>
        <taxon>Thelephoraceae</taxon>
        <taxon>Thelephora</taxon>
    </lineage>
</organism>
<keyword evidence="2" id="KW-1133">Transmembrane helix</keyword>
<keyword evidence="2" id="KW-0472">Membrane</keyword>
<evidence type="ECO:0000256" key="1">
    <source>
        <dbReference type="SAM" id="MobiDB-lite"/>
    </source>
</evidence>
<evidence type="ECO:0000313" key="4">
    <source>
        <dbReference type="EMBL" id="KAF9792917.1"/>
    </source>
</evidence>
<keyword evidence="2" id="KW-0812">Transmembrane</keyword>
<evidence type="ECO:0000256" key="2">
    <source>
        <dbReference type="SAM" id="Phobius"/>
    </source>
</evidence>
<feature type="transmembrane region" description="Helical" evidence="2">
    <location>
        <begin position="170"/>
        <end position="191"/>
    </location>
</feature>
<dbReference type="Proteomes" id="UP000736335">
    <property type="component" value="Unassembled WGS sequence"/>
</dbReference>
<sequence>MASTVADPEVISVASQLQDITYAHLSLLTFMVHDWLILLDREVEHVWRRKWGVGKVLFIVSRYGTFLDIPITLVIHTAPYGAISYDTCSTIYKIGTWNTFFGISISESILLLRTHALYSGSKRVTIPLSIFYTLSVVAGIVITWSYLRTIGFGPPPSPLFEGCYLVREGVIIFFDFLLLLAFELAVVILTIRKGFRDFRTGTPLMRVVYRDSVSFFLVLFAMTVSTILVLALAPSQYGGVVNTATRVSHSIICCRILLNLKEAATPQNTSTGVSTGLAFMTSPGEETNQAETNQLEARGPWDDEGNQEGGMAGTSSQNRSRPVGEVE</sequence>
<feature type="transmembrane region" description="Helical" evidence="2">
    <location>
        <begin position="94"/>
        <end position="112"/>
    </location>
</feature>